<dbReference type="EMBL" id="JACHJV010000001">
    <property type="protein sequence ID" value="MBB4927395.1"/>
    <property type="molecule type" value="Genomic_DNA"/>
</dbReference>
<gene>
    <name evidence="5" type="ORF">FHR34_006388</name>
</gene>
<name>A0A7W7R8U6_KITKI</name>
<feature type="repeat" description="WD" evidence="3">
    <location>
        <begin position="1264"/>
        <end position="1298"/>
    </location>
</feature>
<dbReference type="Gene3D" id="3.40.50.300">
    <property type="entry name" value="P-loop containing nucleotide triphosphate hydrolases"/>
    <property type="match status" value="1"/>
</dbReference>
<keyword evidence="6" id="KW-1185">Reference proteome</keyword>
<feature type="repeat" description="WD" evidence="3">
    <location>
        <begin position="1002"/>
        <end position="1035"/>
    </location>
</feature>
<organism evidence="5 6">
    <name type="scientific">Kitasatospora kifunensis</name>
    <name type="common">Streptomyces kifunensis</name>
    <dbReference type="NCBI Taxonomy" id="58351"/>
    <lineage>
        <taxon>Bacteria</taxon>
        <taxon>Bacillati</taxon>
        <taxon>Actinomycetota</taxon>
        <taxon>Actinomycetes</taxon>
        <taxon>Kitasatosporales</taxon>
        <taxon>Streptomycetaceae</taxon>
        <taxon>Kitasatospora</taxon>
    </lineage>
</organism>
<dbReference type="SUPFAM" id="SSF50978">
    <property type="entry name" value="WD40 repeat-like"/>
    <property type="match status" value="2"/>
</dbReference>
<evidence type="ECO:0000256" key="1">
    <source>
        <dbReference type="ARBA" id="ARBA00022574"/>
    </source>
</evidence>
<dbReference type="PRINTS" id="PR00320">
    <property type="entry name" value="GPROTEINBRPT"/>
</dbReference>
<evidence type="ECO:0000259" key="4">
    <source>
        <dbReference type="Pfam" id="PF13191"/>
    </source>
</evidence>
<dbReference type="InterPro" id="IPR001680">
    <property type="entry name" value="WD40_rpt"/>
</dbReference>
<dbReference type="SMART" id="SM00320">
    <property type="entry name" value="WD40"/>
    <property type="match status" value="9"/>
</dbReference>
<feature type="repeat" description="WD" evidence="3">
    <location>
        <begin position="844"/>
        <end position="867"/>
    </location>
</feature>
<feature type="domain" description="Orc1-like AAA ATPase" evidence="4">
    <location>
        <begin position="240"/>
        <end position="368"/>
    </location>
</feature>
<protein>
    <submittedName>
        <fullName evidence="5">WD40 repeat protein</fullName>
    </submittedName>
</protein>
<dbReference type="InterPro" id="IPR036322">
    <property type="entry name" value="WD40_repeat_dom_sf"/>
</dbReference>
<evidence type="ECO:0000256" key="3">
    <source>
        <dbReference type="PROSITE-ProRule" id="PRU00221"/>
    </source>
</evidence>
<evidence type="ECO:0000313" key="5">
    <source>
        <dbReference type="EMBL" id="MBB4927395.1"/>
    </source>
</evidence>
<dbReference type="SUPFAM" id="SSF50494">
    <property type="entry name" value="Trypsin-like serine proteases"/>
    <property type="match status" value="1"/>
</dbReference>
<dbReference type="InterPro" id="IPR027417">
    <property type="entry name" value="P-loop_NTPase"/>
</dbReference>
<dbReference type="PANTHER" id="PTHR19848">
    <property type="entry name" value="WD40 REPEAT PROTEIN"/>
    <property type="match status" value="1"/>
</dbReference>
<comment type="caution">
    <text evidence="5">The sequence shown here is derived from an EMBL/GenBank/DDBJ whole genome shotgun (WGS) entry which is preliminary data.</text>
</comment>
<dbReference type="PROSITE" id="PS50082">
    <property type="entry name" value="WD_REPEATS_2"/>
    <property type="match status" value="7"/>
</dbReference>
<accession>A0A7W7R8U6</accession>
<proteinExistence type="predicted"/>
<dbReference type="InterPro" id="IPR020472">
    <property type="entry name" value="WD40_PAC1"/>
</dbReference>
<dbReference type="Proteomes" id="UP000540506">
    <property type="component" value="Unassembled WGS sequence"/>
</dbReference>
<feature type="repeat" description="WD" evidence="3">
    <location>
        <begin position="737"/>
        <end position="779"/>
    </location>
</feature>
<feature type="repeat" description="WD" evidence="3">
    <location>
        <begin position="1152"/>
        <end position="1174"/>
    </location>
</feature>
<dbReference type="Gene3D" id="2.130.10.10">
    <property type="entry name" value="YVTN repeat-like/Quinoprotein amine dehydrogenase"/>
    <property type="match status" value="3"/>
</dbReference>
<keyword evidence="2" id="KW-0677">Repeat</keyword>
<reference evidence="5 6" key="1">
    <citation type="submission" date="2020-08" db="EMBL/GenBank/DDBJ databases">
        <title>Sequencing the genomes of 1000 actinobacteria strains.</title>
        <authorList>
            <person name="Klenk H.-P."/>
        </authorList>
    </citation>
    <scope>NUCLEOTIDE SEQUENCE [LARGE SCALE GENOMIC DNA]</scope>
    <source>
        <strain evidence="5 6">DSM 41654</strain>
    </source>
</reference>
<keyword evidence="1 3" id="KW-0853">WD repeat</keyword>
<dbReference type="InterPro" id="IPR009003">
    <property type="entry name" value="Peptidase_S1_PA"/>
</dbReference>
<sequence length="1349" mass="142908">MTSIHASAAGEALGSGFLLDERRVLTCAHVARPASRPEGELWVAFPKLPELMTRRIQVEQVVLPEPQFQAAQPDLAVLVLAEPAPPHAAARLRRPTPDDLVGKSWWSFGFPNGRLLGNSADGGVGESLGFGWVRLDTSSRYPVRPGFSGAALWSPEYDAVVGVLGQANGEHGDAQAITLWMADLCLPEQKLAQLTEWSAEAAGEGALAAWGWKLDSDPEARRHWRPRARGVSTDAERGFRFRGRTAALSEIVHWLDRDAERQALVVTGSPGVGKSAVLGRIVTTADAAIAAALPPQDDAVRAPLGSIACAVHAKGKTALAVAEEIARAASAALPAVAQDLAPALRDALSSRHRHGFNVVIDALDEAASPPEARAVITAVVQPLVETCSDLGVRVVLGSRRRDNGGGLLTVFGTAKHEIDLDDAAYFAEADLAAYALATLQLVGDERPGNPYQDERVAAPVAERIAALAEQNFLIAGLVARTHGMADREPVAPAAVAFTPTVDAALREYLKLLPPVAGCTAWDALTALAYAEPPGMPLAVWRATISALYGMAPGEEALRAFARSSAANFLVEASDTGSDRLFRLFHQALNDALLGARADLDATEGDERAITRTLLEVGRSLGWDRAPAYLRRALPGHAARGGMIDELLTDDAYLLQVDLTRLIPQAYLATRAPARRRATLLRRTPRAIAAAPAERAAMFTVTEAREGLPAGGYTREVPGVPYTARWASVTTHKAEAVLEGHLSEVIAVCEIPTEGRSLLASLDESAVRIWDPATGEILNILPGQDGRMNAVCTVPTTAGPWLATANADGTVRLWDPLTGRRLHALHGHAGEARHLCAVRAHGRDLLASSGEDRTVRLWDPVTGHQLGSLAGHAGPLVPLGEVSGATADEVLITDGDGRTAKIWRAGADGSVRDYAPWQRPTEVMCGVPTHGKGLIAWGRVTALEIHDYSTGAIRRTLVNPTGALTALCTIQLPATEAVIVAGDASGNLLFWQSGGKAKALGALQGHRSAVNSVCTVQVNGRAMVVSGGADRTVRIWHPDVRWSLAGSRLEQSVQAATLSTVDIRGRTVLAYAGGDREAQYRAASDGDPVQVGHAGPPNVLTLCRSRVDDRTVLAGTGRQGPGVWLWHPESGRERLLMGVMDSIRSIHPIHSQLATGHSDGTVRIWQPQTSTALHRLRQRPTAILALCAMDLPDQLLLAAGAADGTIQRWRLDDTAAALDPITGHLDSVDSLCAFPADGRLLLASGSADRTVRVWDPVSGVELHTLHGHGAPVTALHPVRLGSRSLLASSSVDRTVRLWDPFTPRCLVEIPVYSPAHALTTAEGNLVVGLADGLLALRLDPAVLGEGGQGG</sequence>
<dbReference type="InterPro" id="IPR041664">
    <property type="entry name" value="AAA_16"/>
</dbReference>
<dbReference type="InterPro" id="IPR015943">
    <property type="entry name" value="WD40/YVTN_repeat-like_dom_sf"/>
</dbReference>
<dbReference type="Gene3D" id="2.40.10.120">
    <property type="match status" value="1"/>
</dbReference>
<dbReference type="PROSITE" id="PS50294">
    <property type="entry name" value="WD_REPEATS_REGION"/>
    <property type="match status" value="2"/>
</dbReference>
<feature type="repeat" description="WD" evidence="3">
    <location>
        <begin position="780"/>
        <end position="823"/>
    </location>
</feature>
<dbReference type="Pfam" id="PF00400">
    <property type="entry name" value="WD40"/>
    <property type="match status" value="6"/>
</dbReference>
<dbReference type="Pfam" id="PF13191">
    <property type="entry name" value="AAA_16"/>
    <property type="match status" value="1"/>
</dbReference>
<feature type="repeat" description="WD" evidence="3">
    <location>
        <begin position="1220"/>
        <end position="1263"/>
    </location>
</feature>
<evidence type="ECO:0000313" key="6">
    <source>
        <dbReference type="Proteomes" id="UP000540506"/>
    </source>
</evidence>
<dbReference type="Pfam" id="PF13365">
    <property type="entry name" value="Trypsin_2"/>
    <property type="match status" value="1"/>
</dbReference>
<dbReference type="CDD" id="cd00200">
    <property type="entry name" value="WD40"/>
    <property type="match status" value="1"/>
</dbReference>
<evidence type="ECO:0000256" key="2">
    <source>
        <dbReference type="ARBA" id="ARBA00022737"/>
    </source>
</evidence>
<dbReference type="PANTHER" id="PTHR19848:SF7">
    <property type="entry name" value="F-BOX AND WD-40 DOMAIN PROTEIN 7"/>
    <property type="match status" value="1"/>
</dbReference>